<sequence>MFVPRGNSGPFSYDSEPERHTQRSSLIRHITGFLSHKRATTSDDDFELPDAAARSHSPRRSRRVPTSFSRPFHHEGALDQGLASLQQGLGMTDSNVSTFNNEDEPVLARPTGACASTLIYAPDMDGQADPGEVVWVHSPNKQSDGRERAIVILGHHERYIRGLLISTNDEHSTDNNWLEIGAGGWDMQGRPAWVRLDKIIEVPDHMIRRKGTVLPRRRFERIASRLRTDYNWR</sequence>
<dbReference type="Pfam" id="PF02452">
    <property type="entry name" value="PemK_toxin"/>
    <property type="match status" value="1"/>
</dbReference>
<protein>
    <submittedName>
        <fullName evidence="2">Type II toxin-antitoxin system PemK/MazF family toxin</fullName>
    </submittedName>
</protein>
<dbReference type="AlphaFoldDB" id="A0AAU0PWJ9"/>
<proteinExistence type="predicted"/>
<evidence type="ECO:0000256" key="1">
    <source>
        <dbReference type="SAM" id="MobiDB-lite"/>
    </source>
</evidence>
<dbReference type="Proteomes" id="UP001174314">
    <property type="component" value="Chromosome"/>
</dbReference>
<evidence type="ECO:0000313" key="3">
    <source>
        <dbReference type="Proteomes" id="UP001174314"/>
    </source>
</evidence>
<dbReference type="KEGG" id="cpsk:Q0N40_07020"/>
<dbReference type="InterPro" id="IPR003477">
    <property type="entry name" value="PemK-like"/>
</dbReference>
<dbReference type="GO" id="GO:0003677">
    <property type="term" value="F:DNA binding"/>
    <property type="evidence" value="ECO:0007669"/>
    <property type="project" value="InterPro"/>
</dbReference>
<feature type="region of interest" description="Disordered" evidence="1">
    <location>
        <begin position="1"/>
        <end position="22"/>
    </location>
</feature>
<reference evidence="2 3" key="1">
    <citation type="submission" date="2023-10" db="EMBL/GenBank/DDBJ databases">
        <title>complete genome sequence of Corynebacterium pseudokroppenstedtii P15-C1.</title>
        <authorList>
            <person name="Bruggemann H."/>
            <person name="Poehlein A."/>
        </authorList>
    </citation>
    <scope>NUCLEOTIDE SEQUENCE [LARGE SCALE GENOMIC DNA]</scope>
    <source>
        <strain evidence="2 3">P15_C1</strain>
    </source>
</reference>
<gene>
    <name evidence="2" type="ORF">Q0N40_07020</name>
</gene>
<name>A0AAU0PWJ9_9CORY</name>
<dbReference type="EMBL" id="CP137757">
    <property type="protein sequence ID" value="WPF24302.1"/>
    <property type="molecule type" value="Genomic_DNA"/>
</dbReference>
<organism evidence="2 3">
    <name type="scientific">Corynebacterium pseudokroppenstedtii</name>
    <dbReference type="NCBI Taxonomy" id="2804917"/>
    <lineage>
        <taxon>Bacteria</taxon>
        <taxon>Bacillati</taxon>
        <taxon>Actinomycetota</taxon>
        <taxon>Actinomycetes</taxon>
        <taxon>Mycobacteriales</taxon>
        <taxon>Corynebacteriaceae</taxon>
        <taxon>Corynebacterium</taxon>
    </lineage>
</organism>
<keyword evidence="3" id="KW-1185">Reference proteome</keyword>
<accession>A0AAU0PWJ9</accession>
<dbReference type="SUPFAM" id="SSF50118">
    <property type="entry name" value="Cell growth inhibitor/plasmid maintenance toxic component"/>
    <property type="match status" value="1"/>
</dbReference>
<dbReference type="RefSeq" id="WP_236881825.1">
    <property type="nucleotide sequence ID" value="NZ_CP137757.1"/>
</dbReference>
<evidence type="ECO:0000313" key="2">
    <source>
        <dbReference type="EMBL" id="WPF24302.1"/>
    </source>
</evidence>
<feature type="region of interest" description="Disordered" evidence="1">
    <location>
        <begin position="43"/>
        <end position="73"/>
    </location>
</feature>